<reference evidence="2" key="1">
    <citation type="submission" date="2018-03" db="EMBL/GenBank/DDBJ databases">
        <title>Ecological and genomic features of two cosmopolitan and abundant freshwater picocyanobacteria.</title>
        <authorList>
            <person name="Cabello-Yeves P.J."/>
            <person name="Picazo A."/>
            <person name="Camacho A."/>
            <person name="Callieri C."/>
            <person name="Rosselli R."/>
            <person name="Roda-Garcia J."/>
            <person name="Coutinho F.H."/>
            <person name="Rodriguez-Valera F."/>
        </authorList>
    </citation>
    <scope>NUCLEOTIDE SEQUENCE [LARGE SCALE GENOMIC DNA]</scope>
    <source>
        <strain evidence="2">Tous</strain>
    </source>
</reference>
<comment type="caution">
    <text evidence="1">The sequence shown here is derived from an EMBL/GenBank/DDBJ whole genome shotgun (WGS) entry which is preliminary data.</text>
</comment>
<evidence type="ECO:0000313" key="1">
    <source>
        <dbReference type="EMBL" id="PSI00824.1"/>
    </source>
</evidence>
<gene>
    <name evidence="1" type="ORF">C7K08_11105</name>
</gene>
<name>A0A2P7EC90_9SYNE</name>
<organism evidence="1 2">
    <name type="scientific">Synechococcus lacustris str. Tous</name>
    <dbReference type="NCBI Taxonomy" id="1910958"/>
    <lineage>
        <taxon>Bacteria</taxon>
        <taxon>Bacillati</taxon>
        <taxon>Cyanobacteriota</taxon>
        <taxon>Cyanophyceae</taxon>
        <taxon>Synechococcales</taxon>
        <taxon>Synechococcaceae</taxon>
        <taxon>Synechococcus</taxon>
    </lineage>
</organism>
<dbReference type="AlphaFoldDB" id="A0A2P7EC90"/>
<dbReference type="EMBL" id="PXVC01000071">
    <property type="protein sequence ID" value="PSI00824.1"/>
    <property type="molecule type" value="Genomic_DNA"/>
</dbReference>
<proteinExistence type="predicted"/>
<dbReference type="Proteomes" id="UP000240206">
    <property type="component" value="Unassembled WGS sequence"/>
</dbReference>
<accession>A0A2P7EC90</accession>
<keyword evidence="2" id="KW-1185">Reference proteome</keyword>
<sequence>MELDKEEIPLFKNEVGFNRKHIDRVSIVLAMGVVVVFNQLQMPDTLTTGNTTGMRTKPTHAVIDEAIRSKWQKEVIHSFPLSVK</sequence>
<protein>
    <submittedName>
        <fullName evidence="1">Uncharacterized protein</fullName>
    </submittedName>
</protein>
<evidence type="ECO:0000313" key="2">
    <source>
        <dbReference type="Proteomes" id="UP000240206"/>
    </source>
</evidence>